<keyword evidence="2" id="KW-0326">Glycosidase</keyword>
<accession>A0A7J5DU12</accession>
<feature type="domain" description="Inosine/uridine-preferring nucleoside hydrolase" evidence="3">
    <location>
        <begin position="60"/>
        <end position="240"/>
    </location>
</feature>
<dbReference type="InterPro" id="IPR023186">
    <property type="entry name" value="IUNH"/>
</dbReference>
<dbReference type="PANTHER" id="PTHR12304:SF4">
    <property type="entry name" value="URIDINE NUCLEOSIDASE"/>
    <property type="match status" value="1"/>
</dbReference>
<evidence type="ECO:0000256" key="2">
    <source>
        <dbReference type="ARBA" id="ARBA00023295"/>
    </source>
</evidence>
<dbReference type="Proteomes" id="UP000449906">
    <property type="component" value="Unassembled WGS sequence"/>
</dbReference>
<dbReference type="Gene3D" id="3.90.245.10">
    <property type="entry name" value="Ribonucleoside hydrolase-like"/>
    <property type="match status" value="1"/>
</dbReference>
<evidence type="ECO:0000313" key="4">
    <source>
        <dbReference type="EMBL" id="KAB2808818.1"/>
    </source>
</evidence>
<sequence>MTTPVVIDADANTDDAVAVLLAAAHPALGLRGVCAADDGQARALGALTGSVEVHAGPARLTDLLRAAPAPVTLVTTGPLTNLAAALAADRSLTRAVARLVVLGGAHRAAGVTAHAERNIWTDPAAAATVLAAPFRDTWLVTADATASAALTDADLARLRAAGAGAAADLCAERLDRGALVHDPLAVAAVIDPTLVVTLRAAVRVECADPTTYGATRFAAEVDEKRGRTTVAVGADRQRYVDLLCTTLGKQH</sequence>
<name>A0A7J5DU12_NOCSI</name>
<comment type="caution">
    <text evidence="4">The sequence shown here is derived from an EMBL/GenBank/DDBJ whole genome shotgun (WGS) entry which is preliminary data.</text>
</comment>
<protein>
    <submittedName>
        <fullName evidence="4">Nucleoside hydrolase</fullName>
    </submittedName>
</protein>
<dbReference type="PANTHER" id="PTHR12304">
    <property type="entry name" value="INOSINE-URIDINE PREFERRING NUCLEOSIDE HYDROLASE"/>
    <property type="match status" value="1"/>
</dbReference>
<dbReference type="EMBL" id="WBVM01000002">
    <property type="protein sequence ID" value="KAB2808818.1"/>
    <property type="molecule type" value="Genomic_DNA"/>
</dbReference>
<evidence type="ECO:0000313" key="5">
    <source>
        <dbReference type="Proteomes" id="UP000449906"/>
    </source>
</evidence>
<dbReference type="AlphaFoldDB" id="A0A7J5DU12"/>
<dbReference type="GO" id="GO:0005829">
    <property type="term" value="C:cytosol"/>
    <property type="evidence" value="ECO:0007669"/>
    <property type="project" value="TreeGrafter"/>
</dbReference>
<evidence type="ECO:0000259" key="3">
    <source>
        <dbReference type="Pfam" id="PF01156"/>
    </source>
</evidence>
<evidence type="ECO:0000256" key="1">
    <source>
        <dbReference type="ARBA" id="ARBA00022801"/>
    </source>
</evidence>
<proteinExistence type="predicted"/>
<dbReference type="Pfam" id="PF01156">
    <property type="entry name" value="IU_nuc_hydro"/>
    <property type="match status" value="1"/>
</dbReference>
<gene>
    <name evidence="4" type="ORF">F9L07_17145</name>
</gene>
<dbReference type="SUPFAM" id="SSF53590">
    <property type="entry name" value="Nucleoside hydrolase"/>
    <property type="match status" value="1"/>
</dbReference>
<dbReference type="InterPro" id="IPR001910">
    <property type="entry name" value="Inosine/uridine_hydrolase_dom"/>
</dbReference>
<organism evidence="4 5">
    <name type="scientific">Nocardioides simplex</name>
    <name type="common">Arthrobacter simplex</name>
    <dbReference type="NCBI Taxonomy" id="2045"/>
    <lineage>
        <taxon>Bacteria</taxon>
        <taxon>Bacillati</taxon>
        <taxon>Actinomycetota</taxon>
        <taxon>Actinomycetes</taxon>
        <taxon>Propionibacteriales</taxon>
        <taxon>Nocardioidaceae</taxon>
        <taxon>Pimelobacter</taxon>
    </lineage>
</organism>
<keyword evidence="1 4" id="KW-0378">Hydrolase</keyword>
<dbReference type="RefSeq" id="WP_151580933.1">
    <property type="nucleotide sequence ID" value="NZ_WBVM01000002.1"/>
</dbReference>
<dbReference type="GO" id="GO:0006152">
    <property type="term" value="P:purine nucleoside catabolic process"/>
    <property type="evidence" value="ECO:0007669"/>
    <property type="project" value="TreeGrafter"/>
</dbReference>
<reference evidence="4 5" key="1">
    <citation type="submission" date="2019-09" db="EMBL/GenBank/DDBJ databases">
        <title>Pimelobacter sp. isolated from Paulinella.</title>
        <authorList>
            <person name="Jeong S.E."/>
        </authorList>
    </citation>
    <scope>NUCLEOTIDE SEQUENCE [LARGE SCALE GENOMIC DNA]</scope>
    <source>
        <strain evidence="4 5">Pch-N</strain>
    </source>
</reference>
<dbReference type="GO" id="GO:0008477">
    <property type="term" value="F:purine nucleosidase activity"/>
    <property type="evidence" value="ECO:0007669"/>
    <property type="project" value="TreeGrafter"/>
</dbReference>
<dbReference type="InterPro" id="IPR036452">
    <property type="entry name" value="Ribo_hydro-like"/>
</dbReference>